<accession>E3MHN7</accession>
<dbReference type="HOGENOM" id="CLU_1278679_0_0_1"/>
<dbReference type="InParanoid" id="E3MHN7"/>
<name>E3MHN7_CAERE</name>
<dbReference type="EMBL" id="DS268446">
    <property type="protein sequence ID" value="EFP02190.1"/>
    <property type="molecule type" value="Genomic_DNA"/>
</dbReference>
<dbReference type="KEGG" id="crq:GCK72_004664"/>
<dbReference type="InterPro" id="IPR009819">
    <property type="entry name" value="Pes-10"/>
</dbReference>
<evidence type="ECO:0000313" key="2">
    <source>
        <dbReference type="EMBL" id="EFP02190.1"/>
    </source>
</evidence>
<dbReference type="CTD" id="9803029"/>
<dbReference type="AlphaFoldDB" id="E3MHN7"/>
<dbReference type="OrthoDB" id="5867694at2759"/>
<protein>
    <submittedName>
        <fullName evidence="2">Uncharacterized protein</fullName>
    </submittedName>
</protein>
<sequence length="216" mass="24870">MADIETQRRHAILFQFLKLLVTEENLDYARLGYRLLHDLDFRLEHYIHIYDIAMDARNDIAEAGLLVEKIERMQNQSPFISRKMAKDDKRAIRPLHRAVAFACCLSALSHPPLLMHPGPPVFRRVTPGDAALGADARSPLPTTPTGLLPSLHPHLSTVKKLTHRRPPRRPVVLQKRRAYMNVCHERRGEETSTRGEVISLLFHVYLFCERRPLKPP</sequence>
<evidence type="ECO:0000256" key="1">
    <source>
        <dbReference type="SAM" id="MobiDB-lite"/>
    </source>
</evidence>
<dbReference type="GeneID" id="9803029"/>
<dbReference type="RefSeq" id="XP_003104268.2">
    <property type="nucleotide sequence ID" value="XM_003104220.2"/>
</dbReference>
<dbReference type="Proteomes" id="UP000008281">
    <property type="component" value="Unassembled WGS sequence"/>
</dbReference>
<dbReference type="Pfam" id="PF07149">
    <property type="entry name" value="Pes-10"/>
    <property type="match status" value="1"/>
</dbReference>
<dbReference type="eggNOG" id="ENOG502TJYA">
    <property type="taxonomic scope" value="Eukaryota"/>
</dbReference>
<keyword evidence="3" id="KW-1185">Reference proteome</keyword>
<reference evidence="2" key="1">
    <citation type="submission" date="2007-07" db="EMBL/GenBank/DDBJ databases">
        <title>PCAP assembly of the Caenorhabditis remanei genome.</title>
        <authorList>
            <consortium name="The Caenorhabditis remanei Sequencing Consortium"/>
            <person name="Wilson R.K."/>
        </authorList>
    </citation>
    <scope>NUCLEOTIDE SEQUENCE [LARGE SCALE GENOMIC DNA]</scope>
    <source>
        <strain evidence="2">PB4641</strain>
    </source>
</reference>
<feature type="region of interest" description="Disordered" evidence="1">
    <location>
        <begin position="133"/>
        <end position="152"/>
    </location>
</feature>
<proteinExistence type="predicted"/>
<gene>
    <name evidence="2" type="ORF">CRE_24917</name>
</gene>
<organism evidence="3">
    <name type="scientific">Caenorhabditis remanei</name>
    <name type="common">Caenorhabditis vulgaris</name>
    <dbReference type="NCBI Taxonomy" id="31234"/>
    <lineage>
        <taxon>Eukaryota</taxon>
        <taxon>Metazoa</taxon>
        <taxon>Ecdysozoa</taxon>
        <taxon>Nematoda</taxon>
        <taxon>Chromadorea</taxon>
        <taxon>Rhabditida</taxon>
        <taxon>Rhabditina</taxon>
        <taxon>Rhabditomorpha</taxon>
        <taxon>Rhabditoidea</taxon>
        <taxon>Rhabditidae</taxon>
        <taxon>Peloderinae</taxon>
        <taxon>Caenorhabditis</taxon>
    </lineage>
</organism>
<evidence type="ECO:0000313" key="3">
    <source>
        <dbReference type="Proteomes" id="UP000008281"/>
    </source>
</evidence>
<feature type="compositionally biased region" description="Low complexity" evidence="1">
    <location>
        <begin position="138"/>
        <end position="152"/>
    </location>
</feature>